<sequence>MMQQWDLNGNLEIKNDLPELLTLGNSNDNKAVQTSNPSRGASGFLTGTIDWMIANYLRRKLTNKIFMLALERYSTVICTIDAQIYSCAPPARCLANGGTRLWQSKYSLAPR</sequence>
<gene>
    <name evidence="1" type="ORF">ACOLOM_LOCUS231</name>
</gene>
<comment type="caution">
    <text evidence="1">The sequence shown here is derived from an EMBL/GenBank/DDBJ whole genome shotgun (WGS) entry which is preliminary data.</text>
</comment>
<proteinExistence type="predicted"/>
<dbReference type="Proteomes" id="UP000789525">
    <property type="component" value="Unassembled WGS sequence"/>
</dbReference>
<accession>A0ACA9JXF8</accession>
<dbReference type="EMBL" id="CAJVPT010000229">
    <property type="protein sequence ID" value="CAG8441066.1"/>
    <property type="molecule type" value="Genomic_DNA"/>
</dbReference>
<keyword evidence="2" id="KW-1185">Reference proteome</keyword>
<evidence type="ECO:0000313" key="2">
    <source>
        <dbReference type="Proteomes" id="UP000789525"/>
    </source>
</evidence>
<evidence type="ECO:0000313" key="1">
    <source>
        <dbReference type="EMBL" id="CAG8441066.1"/>
    </source>
</evidence>
<organism evidence="1 2">
    <name type="scientific">Acaulospora colombiana</name>
    <dbReference type="NCBI Taxonomy" id="27376"/>
    <lineage>
        <taxon>Eukaryota</taxon>
        <taxon>Fungi</taxon>
        <taxon>Fungi incertae sedis</taxon>
        <taxon>Mucoromycota</taxon>
        <taxon>Glomeromycotina</taxon>
        <taxon>Glomeromycetes</taxon>
        <taxon>Diversisporales</taxon>
        <taxon>Acaulosporaceae</taxon>
        <taxon>Acaulospora</taxon>
    </lineage>
</organism>
<reference evidence="1" key="1">
    <citation type="submission" date="2021-06" db="EMBL/GenBank/DDBJ databases">
        <authorList>
            <person name="Kallberg Y."/>
            <person name="Tangrot J."/>
            <person name="Rosling A."/>
        </authorList>
    </citation>
    <scope>NUCLEOTIDE SEQUENCE</scope>
    <source>
        <strain evidence="1">CL356</strain>
    </source>
</reference>
<name>A0ACA9JXF8_9GLOM</name>
<protein>
    <submittedName>
        <fullName evidence="1">16285_t:CDS:1</fullName>
    </submittedName>
</protein>